<dbReference type="SUPFAM" id="SSF161098">
    <property type="entry name" value="MetI-like"/>
    <property type="match status" value="1"/>
</dbReference>
<keyword evidence="5 10" id="KW-0592">Phosphate transport</keyword>
<reference evidence="13" key="1">
    <citation type="submission" date="2011-12" db="EMBL/GenBank/DDBJ databases">
        <title>Complete sequence of Methanoregula formicicum SMSP.</title>
        <authorList>
            <person name="Lucas S."/>
            <person name="Han J."/>
            <person name="Lapidus A."/>
            <person name="Cheng J.-F."/>
            <person name="Goodwin L."/>
            <person name="Pitluck S."/>
            <person name="Peters L."/>
            <person name="Ovchinnikova G."/>
            <person name="Teshima H."/>
            <person name="Detter J.C."/>
            <person name="Han C."/>
            <person name="Tapia R."/>
            <person name="Land M."/>
            <person name="Hauser L."/>
            <person name="Kyrpides N."/>
            <person name="Ivanova N."/>
            <person name="Pagani I."/>
            <person name="Imachi H."/>
            <person name="Tamaki H."/>
            <person name="Sekiguchi Y."/>
            <person name="Kamagata Y."/>
            <person name="Cadillo-Quiroz H."/>
            <person name="Zinder S."/>
            <person name="Liu W.-T."/>
            <person name="Woyke T."/>
        </authorList>
    </citation>
    <scope>NUCLEOTIDE SEQUENCE [LARGE SCALE GENOMIC DNA]</scope>
    <source>
        <strain evidence="13">DSM 22288 / NBRC 105244 / SMSP</strain>
    </source>
</reference>
<evidence type="ECO:0000256" key="1">
    <source>
        <dbReference type="ARBA" id="ARBA00004651"/>
    </source>
</evidence>
<dbReference type="STRING" id="593750.Metfor_0424"/>
<dbReference type="EMBL" id="CP003167">
    <property type="protein sequence ID" value="AGB01497.1"/>
    <property type="molecule type" value="Genomic_DNA"/>
</dbReference>
<dbReference type="GO" id="GO:0006817">
    <property type="term" value="P:phosphate ion transport"/>
    <property type="evidence" value="ECO:0007669"/>
    <property type="project" value="UniProtKB-KW"/>
</dbReference>
<keyword evidence="8 9" id="KW-0472">Membrane</keyword>
<evidence type="ECO:0000259" key="11">
    <source>
        <dbReference type="PROSITE" id="PS50928"/>
    </source>
</evidence>
<comment type="similarity">
    <text evidence="2 10">Belongs to the binding-protein-dependent transport system permease family. CysTW subfamily.</text>
</comment>
<dbReference type="NCBIfam" id="TIGR02138">
    <property type="entry name" value="phosphate_pstC"/>
    <property type="match status" value="1"/>
</dbReference>
<evidence type="ECO:0000256" key="2">
    <source>
        <dbReference type="ARBA" id="ARBA00007069"/>
    </source>
</evidence>
<evidence type="ECO:0000256" key="4">
    <source>
        <dbReference type="ARBA" id="ARBA00022475"/>
    </source>
</evidence>
<dbReference type="Gene3D" id="1.10.3720.10">
    <property type="entry name" value="MetI-like"/>
    <property type="match status" value="1"/>
</dbReference>
<comment type="function">
    <text evidence="10">Part of the binding-protein-dependent transport system for phosphate; probably responsible for the translocation of the substrate across the membrane.</text>
</comment>
<feature type="transmembrane region" description="Helical" evidence="9">
    <location>
        <begin position="36"/>
        <end position="62"/>
    </location>
</feature>
<dbReference type="Proteomes" id="UP000010824">
    <property type="component" value="Chromosome"/>
</dbReference>
<name>L0H9S0_METFS</name>
<feature type="transmembrane region" description="Helical" evidence="9">
    <location>
        <begin position="237"/>
        <end position="260"/>
    </location>
</feature>
<evidence type="ECO:0000313" key="12">
    <source>
        <dbReference type="EMBL" id="AGB01497.1"/>
    </source>
</evidence>
<organism evidence="12 13">
    <name type="scientific">Methanoregula formicica (strain DSM 22288 / NBRC 105244 / SMSP)</name>
    <dbReference type="NCBI Taxonomy" id="593750"/>
    <lineage>
        <taxon>Archaea</taxon>
        <taxon>Methanobacteriati</taxon>
        <taxon>Methanobacteriota</taxon>
        <taxon>Stenosarchaea group</taxon>
        <taxon>Methanomicrobia</taxon>
        <taxon>Methanomicrobiales</taxon>
        <taxon>Methanoregulaceae</taxon>
        <taxon>Methanoregula</taxon>
    </lineage>
</organism>
<evidence type="ECO:0000256" key="7">
    <source>
        <dbReference type="ARBA" id="ARBA00022989"/>
    </source>
</evidence>
<feature type="transmembrane region" description="Helical" evidence="9">
    <location>
        <begin position="177"/>
        <end position="200"/>
    </location>
</feature>
<protein>
    <recommendedName>
        <fullName evidence="10">Phosphate transport system permease protein</fullName>
    </recommendedName>
</protein>
<evidence type="ECO:0000313" key="13">
    <source>
        <dbReference type="Proteomes" id="UP000010824"/>
    </source>
</evidence>
<dbReference type="InterPro" id="IPR000515">
    <property type="entry name" value="MetI-like"/>
</dbReference>
<dbReference type="eggNOG" id="arCOG00167">
    <property type="taxonomic scope" value="Archaea"/>
</dbReference>
<comment type="caution">
    <text evidence="10">Lacks conserved residue(s) required for the propagation of feature annotation.</text>
</comment>
<dbReference type="Pfam" id="PF00528">
    <property type="entry name" value="BPD_transp_1"/>
    <property type="match status" value="1"/>
</dbReference>
<reference evidence="12 13" key="2">
    <citation type="journal article" date="2014" name="Genome Announc.">
        <title>Complete Genome Sequence of Methanoregula formicica SMSPT, a Mesophilic Hydrogenotrophic Methanogen Isolated from a Methanogenic Upflow Anaerobic Sludge Blanket Reactor.</title>
        <authorList>
            <person name="Yamamoto K."/>
            <person name="Tamaki H."/>
            <person name="Cadillo-Quiroz H."/>
            <person name="Imachi H."/>
            <person name="Kyrpides N."/>
            <person name="Woyke T."/>
            <person name="Goodwin L."/>
            <person name="Zinder S.H."/>
            <person name="Kamagata Y."/>
            <person name="Liu W.T."/>
        </authorList>
    </citation>
    <scope>NUCLEOTIDE SEQUENCE [LARGE SCALE GENOMIC DNA]</scope>
    <source>
        <strain evidence="13">DSM 22288 / NBRC 105244 / SMSP</strain>
    </source>
</reference>
<dbReference type="GO" id="GO:0005315">
    <property type="term" value="F:phosphate transmembrane transporter activity"/>
    <property type="evidence" value="ECO:0007669"/>
    <property type="project" value="InterPro"/>
</dbReference>
<dbReference type="GO" id="GO:0005886">
    <property type="term" value="C:plasma membrane"/>
    <property type="evidence" value="ECO:0007669"/>
    <property type="project" value="UniProtKB-SubCell"/>
</dbReference>
<evidence type="ECO:0000256" key="3">
    <source>
        <dbReference type="ARBA" id="ARBA00022448"/>
    </source>
</evidence>
<feature type="transmembrane region" description="Helical" evidence="9">
    <location>
        <begin position="83"/>
        <end position="104"/>
    </location>
</feature>
<dbReference type="HOGENOM" id="CLU_033621_1_0_2"/>
<keyword evidence="7 9" id="KW-1133">Transmembrane helix</keyword>
<keyword evidence="6 9" id="KW-0812">Transmembrane</keyword>
<gene>
    <name evidence="12" type="ordered locus">Metfor_0424</name>
</gene>
<evidence type="ECO:0000256" key="6">
    <source>
        <dbReference type="ARBA" id="ARBA00022692"/>
    </source>
</evidence>
<keyword evidence="4 10" id="KW-1003">Cell membrane</keyword>
<dbReference type="InParanoid" id="L0H9S0"/>
<evidence type="ECO:0000256" key="9">
    <source>
        <dbReference type="RuleBase" id="RU363032"/>
    </source>
</evidence>
<keyword evidence="3 9" id="KW-0813">Transport</keyword>
<dbReference type="AlphaFoldDB" id="L0H9S0"/>
<feature type="domain" description="ABC transmembrane type-1" evidence="11">
    <location>
        <begin position="40"/>
        <end position="256"/>
    </location>
</feature>
<dbReference type="PROSITE" id="PS50928">
    <property type="entry name" value="ABC_TM1"/>
    <property type="match status" value="1"/>
</dbReference>
<evidence type="ECO:0000256" key="8">
    <source>
        <dbReference type="ARBA" id="ARBA00023136"/>
    </source>
</evidence>
<comment type="subcellular location">
    <subcellularLocation>
        <location evidence="1 9">Cell membrane</location>
        <topology evidence="1 9">Multi-pass membrane protein</topology>
    </subcellularLocation>
</comment>
<evidence type="ECO:0000256" key="10">
    <source>
        <dbReference type="RuleBase" id="RU363054"/>
    </source>
</evidence>
<dbReference type="KEGG" id="mfo:Metfor_0424"/>
<evidence type="ECO:0000256" key="5">
    <source>
        <dbReference type="ARBA" id="ARBA00022592"/>
    </source>
</evidence>
<dbReference type="FunCoup" id="L0H9S0">
    <property type="interactions" value="5"/>
</dbReference>
<proteinExistence type="inferred from homology"/>
<dbReference type="PANTHER" id="PTHR30425">
    <property type="entry name" value="PHOSPHATE TRANSPORT SYSTEM PERMEASE PROTEIN PST"/>
    <property type="match status" value="1"/>
</dbReference>
<accession>L0H9S0</accession>
<sequence length="267" mass="28901">MVLLIFQKSSQILSTQPLTDLLFSSSWQPIAGNFGFLPFIMGTIWVTGLAMIIAVPVSLLTAIYLSEYAHLYIRSIIQPVIDLLAGIPSVVYGLFGILLIVPLIKNSIAPLFSITTSGYCILAGGLVLAIMVFPILISISYEVIRTVPVEMREASLGLGATRWETVKHVVMKKAFPGIVAAVILGFSRAFGETMAVLMVVGNVARVPESVFDPAYPIPALIANNYGEMMSIPLYDSALMFAAFLLLIIIVAFNLAAKYVLVRLSVVT</sequence>
<dbReference type="InterPro" id="IPR011864">
    <property type="entry name" value="Phosphate_PstC"/>
</dbReference>
<dbReference type="PANTHER" id="PTHR30425:SF1">
    <property type="entry name" value="PHOSPHATE TRANSPORT SYSTEM PERMEASE PROTEIN PSTC"/>
    <property type="match status" value="1"/>
</dbReference>
<dbReference type="InterPro" id="IPR035906">
    <property type="entry name" value="MetI-like_sf"/>
</dbReference>
<dbReference type="CDD" id="cd06261">
    <property type="entry name" value="TM_PBP2"/>
    <property type="match status" value="1"/>
</dbReference>
<dbReference type="InterPro" id="IPR051124">
    <property type="entry name" value="Phosphate_Transport_Permease"/>
</dbReference>
<keyword evidence="13" id="KW-1185">Reference proteome</keyword>
<feature type="transmembrane region" description="Helical" evidence="9">
    <location>
        <begin position="116"/>
        <end position="137"/>
    </location>
</feature>